<name>A0A1G4WYK8_9MYCO</name>
<dbReference type="NCBIfam" id="NF009520">
    <property type="entry name" value="PRK12881.1"/>
    <property type="match status" value="1"/>
</dbReference>
<dbReference type="PANTHER" id="PTHR11670">
    <property type="entry name" value="ACONITASE/IRON-RESPONSIVE ELEMENT FAMILY MEMBER"/>
    <property type="match status" value="1"/>
</dbReference>
<dbReference type="Pfam" id="PF00694">
    <property type="entry name" value="Aconitase_C"/>
    <property type="match status" value="1"/>
</dbReference>
<gene>
    <name evidence="12" type="ORF">SAMN02799620_05593</name>
</gene>
<keyword evidence="8" id="KW-0456">Lyase</keyword>
<evidence type="ECO:0000256" key="6">
    <source>
        <dbReference type="ARBA" id="ARBA00023004"/>
    </source>
</evidence>
<keyword evidence="7 8" id="KW-0411">Iron-sulfur</keyword>
<feature type="domain" description="Aconitase A/isopropylmalate dehydratase small subunit swivel" evidence="11">
    <location>
        <begin position="664"/>
        <end position="789"/>
    </location>
</feature>
<dbReference type="PRINTS" id="PR00415">
    <property type="entry name" value="ACONITASE"/>
</dbReference>
<dbReference type="AlphaFoldDB" id="A0A1G4WYK8"/>
<dbReference type="InterPro" id="IPR036008">
    <property type="entry name" value="Aconitase_4Fe-4S_dom"/>
</dbReference>
<dbReference type="SUPFAM" id="SSF52016">
    <property type="entry name" value="LeuD/IlvD-like"/>
    <property type="match status" value="1"/>
</dbReference>
<keyword evidence="5" id="KW-0479">Metal-binding</keyword>
<comment type="catalytic activity">
    <reaction evidence="8">
        <text>citrate = D-threo-isocitrate</text>
        <dbReference type="Rhea" id="RHEA:10336"/>
        <dbReference type="ChEBI" id="CHEBI:15562"/>
        <dbReference type="ChEBI" id="CHEBI:16947"/>
        <dbReference type="EC" id="4.2.1.3"/>
    </reaction>
</comment>
<dbReference type="GO" id="GO:0046872">
    <property type="term" value="F:metal ion binding"/>
    <property type="evidence" value="ECO:0007669"/>
    <property type="project" value="UniProtKB-KW"/>
</dbReference>
<comment type="similarity">
    <text evidence="4 8">Belongs to the aconitase/IPM isomerase family.</text>
</comment>
<comment type="catalytic activity">
    <reaction evidence="1">
        <text>(2S,3R)-3-hydroxybutane-1,2,3-tricarboxylate = 2-methyl-cis-aconitate + H2O</text>
        <dbReference type="Rhea" id="RHEA:17941"/>
        <dbReference type="ChEBI" id="CHEBI:15377"/>
        <dbReference type="ChEBI" id="CHEBI:57429"/>
        <dbReference type="ChEBI" id="CHEBI:57872"/>
        <dbReference type="EC" id="4.2.1.99"/>
    </reaction>
</comment>
<accession>A0A1G4WYK8</accession>
<reference evidence="13" key="1">
    <citation type="submission" date="2016-10" db="EMBL/GenBank/DDBJ databases">
        <authorList>
            <person name="Varghese N."/>
            <person name="Submissions S."/>
        </authorList>
    </citation>
    <scope>NUCLEOTIDE SEQUENCE [LARGE SCALE GENOMIC DNA]</scope>
    <source>
        <strain evidence="13">UNC267MFSha1.1M11</strain>
    </source>
</reference>
<dbReference type="Proteomes" id="UP000199707">
    <property type="component" value="Unassembled WGS sequence"/>
</dbReference>
<dbReference type="Pfam" id="PF00330">
    <property type="entry name" value="Aconitase"/>
    <property type="match status" value="1"/>
</dbReference>
<dbReference type="InterPro" id="IPR000573">
    <property type="entry name" value="AconitaseA/IPMdHydase_ssu_swvl"/>
</dbReference>
<dbReference type="Gene3D" id="3.20.19.10">
    <property type="entry name" value="Aconitase, domain 4"/>
    <property type="match status" value="1"/>
</dbReference>
<evidence type="ECO:0000256" key="7">
    <source>
        <dbReference type="ARBA" id="ARBA00023014"/>
    </source>
</evidence>
<dbReference type="NCBIfam" id="NF006757">
    <property type="entry name" value="PRK09277.1"/>
    <property type="match status" value="1"/>
</dbReference>
<dbReference type="EMBL" id="FMUB01000015">
    <property type="protein sequence ID" value="SCX32462.1"/>
    <property type="molecule type" value="Genomic_DNA"/>
</dbReference>
<dbReference type="SUPFAM" id="SSF53732">
    <property type="entry name" value="Aconitase iron-sulfur domain"/>
    <property type="match status" value="1"/>
</dbReference>
<evidence type="ECO:0000256" key="2">
    <source>
        <dbReference type="ARBA" id="ARBA00001966"/>
    </source>
</evidence>
<dbReference type="InterPro" id="IPR015928">
    <property type="entry name" value="Aconitase/3IPM_dehydase_swvl"/>
</dbReference>
<keyword evidence="8" id="KW-0004">4Fe-4S</keyword>
<dbReference type="Gene3D" id="3.30.499.10">
    <property type="entry name" value="Aconitase, domain 3"/>
    <property type="match status" value="2"/>
</dbReference>
<proteinExistence type="inferred from homology"/>
<dbReference type="STRING" id="1502745.SAMN02799620_05593"/>
<sequence>MTLDARRPLPGIVDTDFVSLQAAEEITGPVQHLPYSTRALLENLVRHFDGHTVTIEHIRALVAGDRSTAIPFFPERILLQDASGIPVLADMVTLRERALELGINPTEVAPRKRMDLVVDHALELDTAGTADAAATNLTREYERHSDRYRFLRWAQTRFPSLRVVPPGIGICHQLNLEVLADVVSVAQDGDRRLARLDSVVGTDSHTTMINGLAVTGWGVGGIEATAAALGQPILITVPAVVGVRLTGAVEPGVLATDVALTLASLLRSHGVVGRIVEFHGPGLTRLSVPDRATIANMAPEYGATMAYFPADARTIDYLVTTDRPAATVTTVRAYLDAQGLMHNPDESASYGEVLALDLSTVQVTMAGPSRPHQTFSPPSLAQTVRRGPTRTAGGLRDGDVVIAAITSCTNTSNPRAMAAAGLLARNAVDRGLRTATWTKTSLTPGSRATAELLTSSGLQYALDELGFQVAGFGCGTCMGNSGPLDTHISAQIQRGNLSVAAILSGNRNFPGRIHPDVTHSYLASPPLVVAMAIAGRTDIDTTQEPLAVDTSGTEVYLNDIWPSDDDIDAVVGAAERRSLRSSGSLPLTTTAWDEIAHSEGAHYDWDGRAGIIRRPPFADAALTRPIFDGDLYGARPLLLLGDGVTTDHISPVARITADSAAGRWLDEQGVPPDAFGSYSSRRLNHDVMLRGGFANPKLQNMLTPDRLGGWTAVQPDGTVLPIHEAAAVYADRGTPTIVVAGDLYGAGSARDWAAKVTRLLGIKAVVARSFERIHRTNLVAMGVLPVECPDLSPDDLDGTETFDITGLAAMPLTRPPLRVTVHDATTEMHRFDARARIDTAVEATWIRSGGLMAHLLTSAGVAQTHTAPEG</sequence>
<evidence type="ECO:0000313" key="12">
    <source>
        <dbReference type="EMBL" id="SCX32462.1"/>
    </source>
</evidence>
<comment type="pathway">
    <text evidence="3">Organic acid metabolism; propanoate degradation.</text>
</comment>
<dbReference type="UniPathway" id="UPA00946"/>
<dbReference type="GO" id="GO:0006099">
    <property type="term" value="P:tricarboxylic acid cycle"/>
    <property type="evidence" value="ECO:0007669"/>
    <property type="project" value="UniProtKB-UniPathway"/>
</dbReference>
<evidence type="ECO:0000256" key="5">
    <source>
        <dbReference type="ARBA" id="ARBA00022723"/>
    </source>
</evidence>
<feature type="domain" description="Aconitase/3-isopropylmalate dehydratase large subunit alpha/beta/alpha" evidence="10">
    <location>
        <begin position="67"/>
        <end position="535"/>
    </location>
</feature>
<protein>
    <recommendedName>
        <fullName evidence="8">Aconitate hydratase</fullName>
        <shortName evidence="8">Aconitase</shortName>
        <ecNumber evidence="8">4.2.1.3</ecNumber>
    </recommendedName>
</protein>
<evidence type="ECO:0000259" key="10">
    <source>
        <dbReference type="Pfam" id="PF00330"/>
    </source>
</evidence>
<dbReference type="InterPro" id="IPR015931">
    <property type="entry name" value="Acnase/IPM_dHydase_lsu_aba_1/3"/>
</dbReference>
<organism evidence="12 13">
    <name type="scientific">Mycolicibacterium fluoranthenivorans</name>
    <dbReference type="NCBI Taxonomy" id="258505"/>
    <lineage>
        <taxon>Bacteria</taxon>
        <taxon>Bacillati</taxon>
        <taxon>Actinomycetota</taxon>
        <taxon>Actinomycetes</taxon>
        <taxon>Mycobacteriales</taxon>
        <taxon>Mycobacteriaceae</taxon>
        <taxon>Mycolicibacterium</taxon>
    </lineage>
</organism>
<evidence type="ECO:0000259" key="11">
    <source>
        <dbReference type="Pfam" id="PF00694"/>
    </source>
</evidence>
<evidence type="ECO:0000256" key="1">
    <source>
        <dbReference type="ARBA" id="ARBA00000118"/>
    </source>
</evidence>
<feature type="region of interest" description="Disordered" evidence="9">
    <location>
        <begin position="368"/>
        <end position="392"/>
    </location>
</feature>
<dbReference type="NCBIfam" id="TIGR01341">
    <property type="entry name" value="aconitase_1"/>
    <property type="match status" value="1"/>
</dbReference>
<dbReference type="InterPro" id="IPR001030">
    <property type="entry name" value="Acoase/IPM_deHydtase_lsu_aba"/>
</dbReference>
<evidence type="ECO:0000256" key="9">
    <source>
        <dbReference type="SAM" id="MobiDB-lite"/>
    </source>
</evidence>
<dbReference type="EC" id="4.2.1.3" evidence="8"/>
<evidence type="ECO:0000256" key="4">
    <source>
        <dbReference type="ARBA" id="ARBA00007185"/>
    </source>
</evidence>
<dbReference type="InterPro" id="IPR006249">
    <property type="entry name" value="Aconitase/IRP2"/>
</dbReference>
<dbReference type="GO" id="GO:0047456">
    <property type="term" value="F:2-methylisocitrate dehydratase activity"/>
    <property type="evidence" value="ECO:0007669"/>
    <property type="project" value="UniProtKB-EC"/>
</dbReference>
<comment type="cofactor">
    <cofactor evidence="2">
        <name>[4Fe-4S] cluster</name>
        <dbReference type="ChEBI" id="CHEBI:49883"/>
    </cofactor>
</comment>
<keyword evidence="6 8" id="KW-0408">Iron</keyword>
<feature type="compositionally biased region" description="Polar residues" evidence="9">
    <location>
        <begin position="371"/>
        <end position="382"/>
    </location>
</feature>
<dbReference type="RefSeq" id="WP_090363703.1">
    <property type="nucleotide sequence ID" value="NZ_FMUB01000015.1"/>
</dbReference>
<dbReference type="UniPathway" id="UPA00223">
    <property type="reaction ID" value="UER00718"/>
</dbReference>
<comment type="function">
    <text evidence="8">Catalyzes the isomerization of citrate to isocitrate via cis-aconitate.</text>
</comment>
<dbReference type="GO" id="GO:0003994">
    <property type="term" value="F:aconitate hydratase activity"/>
    <property type="evidence" value="ECO:0007669"/>
    <property type="project" value="UniProtKB-EC"/>
</dbReference>
<dbReference type="GO" id="GO:0051539">
    <property type="term" value="F:4 iron, 4 sulfur cluster binding"/>
    <property type="evidence" value="ECO:0007669"/>
    <property type="project" value="UniProtKB-KW"/>
</dbReference>
<evidence type="ECO:0000313" key="13">
    <source>
        <dbReference type="Proteomes" id="UP000199707"/>
    </source>
</evidence>
<dbReference type="InterPro" id="IPR018136">
    <property type="entry name" value="Aconitase_4Fe-4S_BS"/>
</dbReference>
<evidence type="ECO:0000256" key="8">
    <source>
        <dbReference type="RuleBase" id="RU361275"/>
    </source>
</evidence>
<dbReference type="PROSITE" id="PS01244">
    <property type="entry name" value="ACONITASE_2"/>
    <property type="match status" value="1"/>
</dbReference>
<evidence type="ECO:0000256" key="3">
    <source>
        <dbReference type="ARBA" id="ARBA00005026"/>
    </source>
</evidence>
<dbReference type="PROSITE" id="PS00450">
    <property type="entry name" value="ACONITASE_1"/>
    <property type="match status" value="1"/>
</dbReference>